<sequence>MPAKLTKEQLKKYSEFLKGLELEDIWVKSDRYTFYDDMHKPTPGNFDVRVSVKKDNTEIDVAKGRAIMGYEIVISEKEKIIFKDEIDLVVNLQISKDSIDEIFSDNALKEFFIGKQLVKITWPFIREIFYTNLARVGIRPIILPFLK</sequence>
<dbReference type="Proteomes" id="UP000671862">
    <property type="component" value="Chromosome"/>
</dbReference>
<dbReference type="SUPFAM" id="SSF54611">
    <property type="entry name" value="SecB-like"/>
    <property type="match status" value="1"/>
</dbReference>
<name>A0ABX7S7D7_9BACT</name>
<accession>A0ABX7S7D7</accession>
<dbReference type="EMBL" id="CP071446">
    <property type="protein sequence ID" value="QTA38517.1"/>
    <property type="molecule type" value="Genomic_DNA"/>
</dbReference>
<reference evidence="1 2" key="1">
    <citation type="submission" date="2021-03" db="EMBL/GenBank/DDBJ databases">
        <title>Thermosipho ferrireducens sp.nov., an anaerobic thermophilic iron-reducing bacterium isolated from a deep-sea hydrothermal sulfide deposits.</title>
        <authorList>
            <person name="Zeng X."/>
            <person name="Chen Y."/>
            <person name="Shao Z."/>
        </authorList>
    </citation>
    <scope>NUCLEOTIDE SEQUENCE [LARGE SCALE GENOMIC DNA]</scope>
    <source>
        <strain evidence="1 2">JL129W03</strain>
    </source>
</reference>
<proteinExistence type="predicted"/>
<evidence type="ECO:0008006" key="3">
    <source>
        <dbReference type="Google" id="ProtNLM"/>
    </source>
</evidence>
<gene>
    <name evidence="1" type="ORF">JYK00_03070</name>
</gene>
<keyword evidence="2" id="KW-1185">Reference proteome</keyword>
<dbReference type="RefSeq" id="WP_207567234.1">
    <property type="nucleotide sequence ID" value="NZ_CP071446.1"/>
</dbReference>
<dbReference type="Gene3D" id="3.10.420.10">
    <property type="entry name" value="SecB-like"/>
    <property type="match status" value="1"/>
</dbReference>
<protein>
    <recommendedName>
        <fullName evidence="3">Preprotein translocase subunit SecB</fullName>
    </recommendedName>
</protein>
<organism evidence="1 2">
    <name type="scientific">Thermosipho ferrireducens</name>
    <dbReference type="NCBI Taxonomy" id="2571116"/>
    <lineage>
        <taxon>Bacteria</taxon>
        <taxon>Thermotogati</taxon>
        <taxon>Thermotogota</taxon>
        <taxon>Thermotogae</taxon>
        <taxon>Thermotogales</taxon>
        <taxon>Fervidobacteriaceae</taxon>
        <taxon>Thermosipho</taxon>
    </lineage>
</organism>
<evidence type="ECO:0000313" key="2">
    <source>
        <dbReference type="Proteomes" id="UP000671862"/>
    </source>
</evidence>
<evidence type="ECO:0000313" key="1">
    <source>
        <dbReference type="EMBL" id="QTA38517.1"/>
    </source>
</evidence>
<dbReference type="InterPro" id="IPR035958">
    <property type="entry name" value="SecB-like_sf"/>
</dbReference>